<comment type="caution">
    <text evidence="1">The sequence shown here is derived from an EMBL/GenBank/DDBJ whole genome shotgun (WGS) entry which is preliminary data.</text>
</comment>
<proteinExistence type="predicted"/>
<dbReference type="EMBL" id="NEEU01000038">
    <property type="protein sequence ID" value="PJD66237.1"/>
    <property type="molecule type" value="Genomic_DNA"/>
</dbReference>
<dbReference type="Proteomes" id="UP000230495">
    <property type="component" value="Unassembled WGS sequence"/>
</dbReference>
<accession>A0A2J0PCE3</accession>
<evidence type="ECO:0000313" key="1">
    <source>
        <dbReference type="EMBL" id="PJD66237.1"/>
    </source>
</evidence>
<evidence type="ECO:0000313" key="2">
    <source>
        <dbReference type="Proteomes" id="UP000230495"/>
    </source>
</evidence>
<sequence length="146" mass="15811">MGIKVKGIDQTIAKLNRMIGDVKSVRIIRALYLASEQVLESAAVITPIDTSTLVNSRFIDFDSSGNRITAKVGFSASYAAYVHDAPGKLKGQPRAHFGTTRSGKQFGGGTEQGVYWGPGGEPQFLKKAFEQVKPRIPEIIAKGMKK</sequence>
<name>A0A2J0PCE3_9ENTR</name>
<dbReference type="AlphaFoldDB" id="A0A2J0PCE3"/>
<dbReference type="OrthoDB" id="6444777at2"/>
<evidence type="ECO:0008006" key="3">
    <source>
        <dbReference type="Google" id="ProtNLM"/>
    </source>
</evidence>
<gene>
    <name evidence="1" type="ORF">B9Q37_25230</name>
</gene>
<protein>
    <recommendedName>
        <fullName evidence="3">HK97 gp10 family phage protein</fullName>
    </recommendedName>
</protein>
<organism evidence="1">
    <name type="scientific">Enterobacter kobei</name>
    <dbReference type="NCBI Taxonomy" id="208224"/>
    <lineage>
        <taxon>Bacteria</taxon>
        <taxon>Pseudomonadati</taxon>
        <taxon>Pseudomonadota</taxon>
        <taxon>Gammaproteobacteria</taxon>
        <taxon>Enterobacterales</taxon>
        <taxon>Enterobacteriaceae</taxon>
        <taxon>Enterobacter</taxon>
        <taxon>Enterobacter cloacae complex</taxon>
    </lineage>
</organism>
<reference evidence="1 2" key="1">
    <citation type="journal article" date="2017" name="J. Antimicrob. Chemother.">
        <title>Characterization of the population structure, drug resistance mechanisms and plasmids of the community-associated Enterobacter cloacae complex in China.</title>
        <authorList>
            <person name="Zhou K."/>
            <person name="Yu W."/>
            <person name="Cao X."/>
            <person name="Shen P."/>
            <person name="Lu H."/>
            <person name="Luo Q."/>
            <person name="Rossen J.W.A."/>
            <person name="Xiao Y."/>
        </authorList>
    </citation>
    <scope>NUCLEOTIDE SEQUENCE [LARGE SCALE GENOMIC DNA]</scope>
    <source>
        <strain evidence="1">ECC1097</strain>
    </source>
</reference>
<dbReference type="RefSeq" id="WP_045889159.1">
    <property type="nucleotide sequence ID" value="NZ_CBDIVE010000003.1"/>
</dbReference>